<reference evidence="2 3" key="2">
    <citation type="journal article" date="2017" name="Front. Plant Sci.">
        <title>Gene Classification and Mining of Molecular Markers Useful in Red Clover (Trifolium pratense) Breeding.</title>
        <authorList>
            <person name="Istvanek J."/>
            <person name="Dluhosova J."/>
            <person name="Dluhos P."/>
            <person name="Patkova L."/>
            <person name="Nedelnik J."/>
            <person name="Repkova J."/>
        </authorList>
    </citation>
    <scope>NUCLEOTIDE SEQUENCE [LARGE SCALE GENOMIC DNA]</scope>
    <source>
        <strain evidence="3">cv. Tatra</strain>
        <tissue evidence="2">Young leaves</tissue>
    </source>
</reference>
<dbReference type="PANTHER" id="PTHR32278">
    <property type="entry name" value="F-BOX DOMAIN-CONTAINING PROTEIN"/>
    <property type="match status" value="1"/>
</dbReference>
<dbReference type="CDD" id="cd22162">
    <property type="entry name" value="F-box_AtSKIP3-like"/>
    <property type="match status" value="1"/>
</dbReference>
<accession>A0A2K3KZ62</accession>
<dbReference type="Pfam" id="PF00646">
    <property type="entry name" value="F-box"/>
    <property type="match status" value="1"/>
</dbReference>
<comment type="caution">
    <text evidence="2">The sequence shown here is derived from an EMBL/GenBank/DDBJ whole genome shotgun (WGS) entry which is preliminary data.</text>
</comment>
<dbReference type="Pfam" id="PF14299">
    <property type="entry name" value="PP2"/>
    <property type="match status" value="1"/>
</dbReference>
<feature type="domain" description="F-box" evidence="1">
    <location>
        <begin position="1"/>
        <end position="47"/>
    </location>
</feature>
<dbReference type="InterPro" id="IPR025886">
    <property type="entry name" value="PP2-like"/>
</dbReference>
<dbReference type="SUPFAM" id="SSF81383">
    <property type="entry name" value="F-box domain"/>
    <property type="match status" value="1"/>
</dbReference>
<dbReference type="Proteomes" id="UP000236291">
    <property type="component" value="Unassembled WGS sequence"/>
</dbReference>
<reference evidence="2 3" key="1">
    <citation type="journal article" date="2014" name="Am. J. Bot.">
        <title>Genome assembly and annotation for red clover (Trifolium pratense; Fabaceae).</title>
        <authorList>
            <person name="Istvanek J."/>
            <person name="Jaros M."/>
            <person name="Krenek A."/>
            <person name="Repkova J."/>
        </authorList>
    </citation>
    <scope>NUCLEOTIDE SEQUENCE [LARGE SCALE GENOMIC DNA]</scope>
    <source>
        <strain evidence="3">cv. Tatra</strain>
        <tissue evidence="2">Young leaves</tissue>
    </source>
</reference>
<evidence type="ECO:0000313" key="3">
    <source>
        <dbReference type="Proteomes" id="UP000236291"/>
    </source>
</evidence>
<organism evidence="2 3">
    <name type="scientific">Trifolium pratense</name>
    <name type="common">Red clover</name>
    <dbReference type="NCBI Taxonomy" id="57577"/>
    <lineage>
        <taxon>Eukaryota</taxon>
        <taxon>Viridiplantae</taxon>
        <taxon>Streptophyta</taxon>
        <taxon>Embryophyta</taxon>
        <taxon>Tracheophyta</taxon>
        <taxon>Spermatophyta</taxon>
        <taxon>Magnoliopsida</taxon>
        <taxon>eudicotyledons</taxon>
        <taxon>Gunneridae</taxon>
        <taxon>Pentapetalae</taxon>
        <taxon>rosids</taxon>
        <taxon>fabids</taxon>
        <taxon>Fabales</taxon>
        <taxon>Fabaceae</taxon>
        <taxon>Papilionoideae</taxon>
        <taxon>50 kb inversion clade</taxon>
        <taxon>NPAAA clade</taxon>
        <taxon>Hologalegina</taxon>
        <taxon>IRL clade</taxon>
        <taxon>Trifolieae</taxon>
        <taxon>Trifolium</taxon>
    </lineage>
</organism>
<sequence length="132" mass="14729">MAAFEELPEGCIAAILSRTTPLDAGRLSLVSKSFLSAAYSDDVWNQFLPSDPQFIDSIISHSPSLANTPTKKALYLALSDRPIIVDNGKKSFQLDRKSGKRCYMLAARSLNIAWGDDRRYWNWIAMSDSRLA</sequence>
<evidence type="ECO:0000259" key="1">
    <source>
        <dbReference type="PROSITE" id="PS50181"/>
    </source>
</evidence>
<dbReference type="AlphaFoldDB" id="A0A2K3KZ62"/>
<proteinExistence type="predicted"/>
<dbReference type="STRING" id="57577.A0A2K3KZ62"/>
<evidence type="ECO:0000313" key="2">
    <source>
        <dbReference type="EMBL" id="PNX71567.1"/>
    </source>
</evidence>
<dbReference type="PROSITE" id="PS50181">
    <property type="entry name" value="FBOX"/>
    <property type="match status" value="1"/>
</dbReference>
<protein>
    <submittedName>
        <fullName evidence="2">F-box protein pp2-b1</fullName>
    </submittedName>
</protein>
<dbReference type="PANTHER" id="PTHR32278:SF131">
    <property type="entry name" value="F-BOX PROTEIN PP2-A13"/>
    <property type="match status" value="1"/>
</dbReference>
<dbReference type="EMBL" id="ASHM01023493">
    <property type="protein sequence ID" value="PNX71567.1"/>
    <property type="molecule type" value="Genomic_DNA"/>
</dbReference>
<gene>
    <name evidence="2" type="ORF">L195_g027447</name>
</gene>
<dbReference type="InterPro" id="IPR001810">
    <property type="entry name" value="F-box_dom"/>
</dbReference>
<dbReference type="ExpressionAtlas" id="A0A2K3KZ62">
    <property type="expression patterns" value="baseline"/>
</dbReference>
<name>A0A2K3KZ62_TRIPR</name>
<dbReference type="InterPro" id="IPR036047">
    <property type="entry name" value="F-box-like_dom_sf"/>
</dbReference>